<reference evidence="2" key="1">
    <citation type="submission" date="2025-08" db="UniProtKB">
        <authorList>
            <consortium name="RefSeq"/>
        </authorList>
    </citation>
    <scope>IDENTIFICATION</scope>
</reference>
<sequence>MATSMSFLTAYRLGKITQNLKLSGCRLGASIQCQLRAPTPLHKLFSTDGGQDQPIQYSTSLAKSWSVRQSFGPAGSVERNYKYEAFRLTVILGSVSAFLIYFCVLREENDIDDELDVPLIDRIKGLEETQLRQSFEYNSSKGLPTERIEQRLKEIELEKSYEQQQQDNKL</sequence>
<name>A0ABM1DTB0_PRICU</name>
<evidence type="ECO:0000313" key="1">
    <source>
        <dbReference type="Proteomes" id="UP000695022"/>
    </source>
</evidence>
<keyword evidence="1" id="KW-1185">Reference proteome</keyword>
<dbReference type="InterPro" id="IPR029160">
    <property type="entry name" value="UQCC4"/>
</dbReference>
<protein>
    <submittedName>
        <fullName evidence="2">Uncharacterized protein LOC106805922</fullName>
    </submittedName>
</protein>
<gene>
    <name evidence="2" type="primary">LOC106805922</name>
</gene>
<dbReference type="Pfam" id="PF15013">
    <property type="entry name" value="CCSMST1"/>
    <property type="match status" value="1"/>
</dbReference>
<dbReference type="GeneID" id="106805922"/>
<dbReference type="Proteomes" id="UP000695022">
    <property type="component" value="Unplaced"/>
</dbReference>
<dbReference type="PANTHER" id="PTHR35268">
    <property type="entry name" value="PROTEIN CCSMST1"/>
    <property type="match status" value="1"/>
</dbReference>
<accession>A0ABM1DTB0</accession>
<proteinExistence type="predicted"/>
<dbReference type="PANTHER" id="PTHR35268:SF1">
    <property type="entry name" value="UBIQUINOL-CYTOCHROME-C REDUCTASE COMPLEX ASSEMBLY FACTOR 4"/>
    <property type="match status" value="1"/>
</dbReference>
<organism evidence="1 2">
    <name type="scientific">Priapulus caudatus</name>
    <name type="common">Priapulid worm</name>
    <dbReference type="NCBI Taxonomy" id="37621"/>
    <lineage>
        <taxon>Eukaryota</taxon>
        <taxon>Metazoa</taxon>
        <taxon>Ecdysozoa</taxon>
        <taxon>Scalidophora</taxon>
        <taxon>Priapulida</taxon>
        <taxon>Priapulimorpha</taxon>
        <taxon>Priapulimorphida</taxon>
        <taxon>Priapulidae</taxon>
        <taxon>Priapulus</taxon>
    </lineage>
</organism>
<dbReference type="RefSeq" id="XP_014663181.1">
    <property type="nucleotide sequence ID" value="XM_014807695.1"/>
</dbReference>
<evidence type="ECO:0000313" key="2">
    <source>
        <dbReference type="RefSeq" id="XP_014663181.1"/>
    </source>
</evidence>